<dbReference type="PANTHER" id="PTHR34853">
    <property type="match status" value="1"/>
</dbReference>
<feature type="signal peptide" evidence="1">
    <location>
        <begin position="1"/>
        <end position="29"/>
    </location>
</feature>
<dbReference type="Gene3D" id="1.10.260.160">
    <property type="match status" value="1"/>
</dbReference>
<dbReference type="Proteomes" id="UP001597063">
    <property type="component" value="Unassembled WGS sequence"/>
</dbReference>
<name>A0ABW2XVV1_9ACTN</name>
<protein>
    <submittedName>
        <fullName evidence="2">Lipase family protein</fullName>
    </submittedName>
</protein>
<dbReference type="RefSeq" id="WP_131757798.1">
    <property type="nucleotide sequence ID" value="NZ_CAACUY010000038.1"/>
</dbReference>
<dbReference type="InterPro" id="IPR005152">
    <property type="entry name" value="Lipase_secreted"/>
</dbReference>
<proteinExistence type="predicted"/>
<dbReference type="InterPro" id="IPR029058">
    <property type="entry name" value="AB_hydrolase_fold"/>
</dbReference>
<sequence>MEINSVNGRLSGVLVGIVLVASAAGCASAGQGRAPARQAGAAAGAPSPAVRGTVVSVTPLARMSQAQTGRYLDEADLKAPRPRAGVDVYRLVYRTVSATGRPTTASGVVALPRGTARALQAVSFAHGTHSGRRTAGSVAADGQSRIAAVYYAAAGYAGVAPDYLGLGVGPGAHPYLDAASEGEASLDMLRAARTVAVREGARLDRRVLVTGFSQGGQAAMALGRRLERGDDPYLRLGALAPVSGVYDLRRSQIPASLPGRGSLDPRVSAFNLAYATVAWNRLYRLYGTPSELFRAPYAGVVEQLFDGSHDEEEVFPRLPARLEELLTPRYVKWLERPSGALLRAIRAADGTCDWEPRAPVRLYGAAGDEQVTFANTGACVRALRRHGAVPRVVDYGPGTRHFDTLHRGLPDTLRWFQTRK</sequence>
<accession>A0ABW2XVV1</accession>
<dbReference type="EMBL" id="JBHTGP010000018">
    <property type="protein sequence ID" value="MFD0690254.1"/>
    <property type="molecule type" value="Genomic_DNA"/>
</dbReference>
<evidence type="ECO:0000313" key="3">
    <source>
        <dbReference type="Proteomes" id="UP001597063"/>
    </source>
</evidence>
<dbReference type="Gene3D" id="3.40.50.1820">
    <property type="entry name" value="alpha/beta hydrolase"/>
    <property type="match status" value="1"/>
</dbReference>
<comment type="caution">
    <text evidence="2">The sequence shown here is derived from an EMBL/GenBank/DDBJ whole genome shotgun (WGS) entry which is preliminary data.</text>
</comment>
<dbReference type="PIRSF" id="PIRSF029171">
    <property type="entry name" value="Esterase_LipA"/>
    <property type="match status" value="1"/>
</dbReference>
<evidence type="ECO:0000313" key="2">
    <source>
        <dbReference type="EMBL" id="MFD0690254.1"/>
    </source>
</evidence>
<gene>
    <name evidence="2" type="ORF">ACFQZM_37595</name>
</gene>
<feature type="chain" id="PRO_5046243255" evidence="1">
    <location>
        <begin position="30"/>
        <end position="420"/>
    </location>
</feature>
<evidence type="ECO:0000256" key="1">
    <source>
        <dbReference type="SAM" id="SignalP"/>
    </source>
</evidence>
<keyword evidence="3" id="KW-1185">Reference proteome</keyword>
<keyword evidence="1" id="KW-0732">Signal</keyword>
<organism evidence="2 3">
    <name type="scientific">Actinomadura fibrosa</name>
    <dbReference type="NCBI Taxonomy" id="111802"/>
    <lineage>
        <taxon>Bacteria</taxon>
        <taxon>Bacillati</taxon>
        <taxon>Actinomycetota</taxon>
        <taxon>Actinomycetes</taxon>
        <taxon>Streptosporangiales</taxon>
        <taxon>Thermomonosporaceae</taxon>
        <taxon>Actinomadura</taxon>
    </lineage>
</organism>
<reference evidence="3" key="1">
    <citation type="journal article" date="2019" name="Int. J. Syst. Evol. Microbiol.">
        <title>The Global Catalogue of Microorganisms (GCM) 10K type strain sequencing project: providing services to taxonomists for standard genome sequencing and annotation.</title>
        <authorList>
            <consortium name="The Broad Institute Genomics Platform"/>
            <consortium name="The Broad Institute Genome Sequencing Center for Infectious Disease"/>
            <person name="Wu L."/>
            <person name="Ma J."/>
        </authorList>
    </citation>
    <scope>NUCLEOTIDE SEQUENCE [LARGE SCALE GENOMIC DNA]</scope>
    <source>
        <strain evidence="3">JCM 9371</strain>
    </source>
</reference>
<dbReference type="SUPFAM" id="SSF53474">
    <property type="entry name" value="alpha/beta-Hydrolases"/>
    <property type="match status" value="1"/>
</dbReference>
<dbReference type="PANTHER" id="PTHR34853:SF1">
    <property type="entry name" value="LIPASE 5"/>
    <property type="match status" value="1"/>
</dbReference>